<reference evidence="1 2" key="1">
    <citation type="journal article" date="2016" name="Environ. Microbiol.">
        <title>Genomic resolution of a cold subsurface aquifer community provides metabolic insights for novel microbes adapted to high CO concentrations.</title>
        <authorList>
            <person name="Probst A.J."/>
            <person name="Castelle C.J."/>
            <person name="Singh A."/>
            <person name="Brown C.T."/>
            <person name="Anantharaman K."/>
            <person name="Sharon I."/>
            <person name="Hug L.A."/>
            <person name="Burstein D."/>
            <person name="Emerson J.B."/>
            <person name="Thomas B.C."/>
            <person name="Banfield J.F."/>
        </authorList>
    </citation>
    <scope>NUCLEOTIDE SEQUENCE [LARGE SCALE GENOMIC DNA]</scope>
    <source>
        <strain evidence="1">CG2_30_54_11</strain>
    </source>
</reference>
<evidence type="ECO:0000313" key="1">
    <source>
        <dbReference type="EMBL" id="OIP97558.1"/>
    </source>
</evidence>
<dbReference type="AlphaFoldDB" id="A0A1J5IZ46"/>
<dbReference type="EMBL" id="MNZT01000052">
    <property type="protein sequence ID" value="OIP97558.1"/>
    <property type="molecule type" value="Genomic_DNA"/>
</dbReference>
<protein>
    <submittedName>
        <fullName evidence="1">Uncharacterized protein</fullName>
    </submittedName>
</protein>
<comment type="caution">
    <text evidence="1">The sequence shown here is derived from an EMBL/GenBank/DDBJ whole genome shotgun (WGS) entry which is preliminary data.</text>
</comment>
<gene>
    <name evidence="1" type="ORF">AUK40_02880</name>
</gene>
<evidence type="ECO:0000313" key="2">
    <source>
        <dbReference type="Proteomes" id="UP000183245"/>
    </source>
</evidence>
<proteinExistence type="predicted"/>
<dbReference type="Proteomes" id="UP000183245">
    <property type="component" value="Unassembled WGS sequence"/>
</dbReference>
<sequence length="362" mass="41777">MDTYPSREKIAEQEVFRSILWQLSLTLNMAHYYRKPDSIDHPLIESKIKEWFDQLTVFLTTHESLTIEEIKGSLYVNGVKFVPKSIVLQKLLENILRLKIGSIQVKKGLSLDEVKKFFLFLTVTLERIDDVEVAVQEAMALAFPCLSIQFAEYRKVGQEERVVSGKDVLKEGEVGLDQANMELMVDFLHNFDGKESKVPGTWVDSIIQDPQKFAQLITLVADNDQSKKDLALSGNWHEVVVFFLWAVRNYLEKKIEKGKSTKEAMKYFDSIAKVIEKKTDTRDLLPENAEYIKKSFASIRRTITVDGLWADWQKSHKRINDLADRIIEEFETLKDDPKAFEALKTKILSSSRPGELLYTYLT</sequence>
<dbReference type="STRING" id="1817892.AUK40_02880"/>
<accession>A0A1J5IZ46</accession>
<organism evidence="1 2">
    <name type="scientific">Candidatus Wirthbacteria bacterium CG2_30_54_11</name>
    <dbReference type="NCBI Taxonomy" id="1817892"/>
    <lineage>
        <taxon>Bacteria</taxon>
        <taxon>Candidatus Wirthbacteria</taxon>
    </lineage>
</organism>
<name>A0A1J5IZ46_9BACT</name>